<keyword evidence="1 5" id="KW-0597">Phosphoprotein</keyword>
<dbReference type="AlphaFoldDB" id="X5DRS5"/>
<dbReference type="InterPro" id="IPR000792">
    <property type="entry name" value="Tscrpt_reg_LuxR_C"/>
</dbReference>
<dbReference type="PANTHER" id="PTHR43214:SF24">
    <property type="entry name" value="TRANSCRIPTIONAL REGULATORY PROTEIN NARL-RELATED"/>
    <property type="match status" value="1"/>
</dbReference>
<evidence type="ECO:0000259" key="7">
    <source>
        <dbReference type="PROSITE" id="PS50110"/>
    </source>
</evidence>
<proteinExistence type="predicted"/>
<evidence type="ECO:0000256" key="3">
    <source>
        <dbReference type="ARBA" id="ARBA00023125"/>
    </source>
</evidence>
<evidence type="ECO:0000256" key="1">
    <source>
        <dbReference type="ARBA" id="ARBA00022553"/>
    </source>
</evidence>
<evidence type="ECO:0000259" key="6">
    <source>
        <dbReference type="PROSITE" id="PS50043"/>
    </source>
</evidence>
<dbReference type="InterPro" id="IPR058245">
    <property type="entry name" value="NreC/VraR/RcsB-like_REC"/>
</dbReference>
<dbReference type="EMBL" id="CP006842">
    <property type="protein sequence ID" value="AHW63342.1"/>
    <property type="molecule type" value="Genomic_DNA"/>
</dbReference>
<dbReference type="CDD" id="cd17535">
    <property type="entry name" value="REC_NarL-like"/>
    <property type="match status" value="1"/>
</dbReference>
<accession>X5DRS5</accession>
<dbReference type="InterPro" id="IPR016032">
    <property type="entry name" value="Sig_transdc_resp-reg_C-effctor"/>
</dbReference>
<dbReference type="SUPFAM" id="SSF52172">
    <property type="entry name" value="CheY-like"/>
    <property type="match status" value="1"/>
</dbReference>
<evidence type="ECO:0000256" key="2">
    <source>
        <dbReference type="ARBA" id="ARBA00023015"/>
    </source>
</evidence>
<keyword evidence="4" id="KW-0804">Transcription</keyword>
<dbReference type="Gene3D" id="3.40.50.2300">
    <property type="match status" value="1"/>
</dbReference>
<evidence type="ECO:0000256" key="4">
    <source>
        <dbReference type="ARBA" id="ARBA00023163"/>
    </source>
</evidence>
<gene>
    <name evidence="8" type="ORF">CGLY_04470</name>
</gene>
<dbReference type="Pfam" id="PF00196">
    <property type="entry name" value="GerE"/>
    <property type="match status" value="1"/>
</dbReference>
<dbReference type="Pfam" id="PF00072">
    <property type="entry name" value="Response_reg"/>
    <property type="match status" value="1"/>
</dbReference>
<dbReference type="PROSITE" id="PS00622">
    <property type="entry name" value="HTH_LUXR_1"/>
    <property type="match status" value="1"/>
</dbReference>
<keyword evidence="9" id="KW-1185">Reference proteome</keyword>
<dbReference type="SMART" id="SM00421">
    <property type="entry name" value="HTH_LUXR"/>
    <property type="match status" value="1"/>
</dbReference>
<evidence type="ECO:0000256" key="5">
    <source>
        <dbReference type="PROSITE-ProRule" id="PRU00169"/>
    </source>
</evidence>
<dbReference type="Proteomes" id="UP000023703">
    <property type="component" value="Chromosome"/>
</dbReference>
<dbReference type="InterPro" id="IPR001789">
    <property type="entry name" value="Sig_transdc_resp-reg_receiver"/>
</dbReference>
<keyword evidence="2" id="KW-0805">Transcription regulation</keyword>
<name>X5DRS5_9CORY</name>
<dbReference type="CDD" id="cd06170">
    <property type="entry name" value="LuxR_C_like"/>
    <property type="match status" value="1"/>
</dbReference>
<evidence type="ECO:0000313" key="8">
    <source>
        <dbReference type="EMBL" id="AHW63342.1"/>
    </source>
</evidence>
<dbReference type="KEGG" id="cgy:CGLY_04470"/>
<feature type="domain" description="HTH luxR-type" evidence="6">
    <location>
        <begin position="198"/>
        <end position="263"/>
    </location>
</feature>
<dbReference type="HOGENOM" id="CLU_000445_90_10_11"/>
<keyword evidence="3" id="KW-0238">DNA-binding</keyword>
<dbReference type="SUPFAM" id="SSF46894">
    <property type="entry name" value="C-terminal effector domain of the bipartite response regulators"/>
    <property type="match status" value="1"/>
</dbReference>
<dbReference type="GO" id="GO:0006355">
    <property type="term" value="P:regulation of DNA-templated transcription"/>
    <property type="evidence" value="ECO:0007669"/>
    <property type="project" value="InterPro"/>
</dbReference>
<dbReference type="GO" id="GO:0000160">
    <property type="term" value="P:phosphorelay signal transduction system"/>
    <property type="evidence" value="ECO:0007669"/>
    <property type="project" value="InterPro"/>
</dbReference>
<dbReference type="PROSITE" id="PS50110">
    <property type="entry name" value="RESPONSE_REGULATORY"/>
    <property type="match status" value="1"/>
</dbReference>
<feature type="modified residue" description="4-aspartylphosphate" evidence="5">
    <location>
        <position position="76"/>
    </location>
</feature>
<dbReference type="SMART" id="SM00448">
    <property type="entry name" value="REC"/>
    <property type="match status" value="1"/>
</dbReference>
<dbReference type="STRING" id="1404245.CGLY_04470"/>
<reference evidence="8 9" key="1">
    <citation type="journal article" date="2015" name="Int. J. Syst. Evol. Microbiol.">
        <title>Revisiting Corynebacterium glyciniphilum (ex Kubota et al., 1972) sp. nov., nom. rev., isolated from putrefied banana.</title>
        <authorList>
            <person name="Al-Dilaimi A."/>
            <person name="Bednarz H."/>
            <person name="Lomker A."/>
            <person name="Niehaus K."/>
            <person name="Kalinowski J."/>
            <person name="Ruckert C."/>
        </authorList>
    </citation>
    <scope>NUCLEOTIDE SEQUENCE [LARGE SCALE GENOMIC DNA]</scope>
    <source>
        <strain evidence="8">AJ 3170</strain>
    </source>
</reference>
<dbReference type="PROSITE" id="PS50043">
    <property type="entry name" value="HTH_LUXR_2"/>
    <property type="match status" value="1"/>
</dbReference>
<dbReference type="InterPro" id="IPR011006">
    <property type="entry name" value="CheY-like_superfamily"/>
</dbReference>
<dbReference type="GO" id="GO:0003677">
    <property type="term" value="F:DNA binding"/>
    <property type="evidence" value="ECO:0007669"/>
    <property type="project" value="UniProtKB-KW"/>
</dbReference>
<dbReference type="eggNOG" id="COG2197">
    <property type="taxonomic scope" value="Bacteria"/>
</dbReference>
<protein>
    <submittedName>
        <fullName evidence="8">Two-component system, response regulator</fullName>
    </submittedName>
</protein>
<organism evidence="8 9">
    <name type="scientific">Corynebacterium glyciniphilum AJ 3170</name>
    <dbReference type="NCBI Taxonomy" id="1404245"/>
    <lineage>
        <taxon>Bacteria</taxon>
        <taxon>Bacillati</taxon>
        <taxon>Actinomycetota</taxon>
        <taxon>Actinomycetes</taxon>
        <taxon>Mycobacteriales</taxon>
        <taxon>Corynebacteriaceae</taxon>
        <taxon>Corynebacterium</taxon>
    </lineage>
</organism>
<feature type="domain" description="Response regulatory" evidence="7">
    <location>
        <begin position="25"/>
        <end position="147"/>
    </location>
</feature>
<dbReference type="InterPro" id="IPR039420">
    <property type="entry name" value="WalR-like"/>
</dbReference>
<dbReference type="PANTHER" id="PTHR43214">
    <property type="entry name" value="TWO-COMPONENT RESPONSE REGULATOR"/>
    <property type="match status" value="1"/>
</dbReference>
<dbReference type="PRINTS" id="PR00038">
    <property type="entry name" value="HTHLUXR"/>
</dbReference>
<sequence length="273" mass="29007">MYRYTRENRENGEIMDDARSTSTITVGLADDQQLVRAGFGMVLDSQPDITVVWQAVDGAEAVSSAMSQPVDMILMDVQMPELDGIAATRKIVDAGVTGPSGEPTRVVVLTTFDNDEYVMGSITAGASGFLLKDADPEELIDAVRTVGEAEAVISPKATARLLRQVRGGAGKDEPVAAVAPQTSLPPDAGADTAAAAAALDLPDPLTPRELEILVLVARGYSNPEIARRLFVSLPTVKTHVGRILAKTDSRDRVHAVLFAFSNGLVDPVRVLEE</sequence>
<evidence type="ECO:0000313" key="9">
    <source>
        <dbReference type="Proteomes" id="UP000023703"/>
    </source>
</evidence>